<dbReference type="PRINTS" id="PR00401">
    <property type="entry name" value="SH2DOMAIN"/>
</dbReference>
<sequence>MTNLIEKLRKNIEITKVEDIPWYHPSLTRNASEVLLMTNGVEGNYLLRSSQTHDMYTVSARSMDSVKHFPLIPDGKGGYKFGIGDFANIAELMEHFRNIPVLGGECGPPVTLRFPYFNKIAEPSFYTDVTLHAVHGTSFGGAQNCNNDWENTLSNWKRRWFVTKKHMMFYFNQRGDTKPLKELDLRLAFEVEADNNCEKPNAFRVCFPERTYYIYADSKKDMEDWVSLLKWKLVNI</sequence>
<evidence type="ECO:0000313" key="6">
    <source>
        <dbReference type="Proteomes" id="UP000001593"/>
    </source>
</evidence>
<dbReference type="SMART" id="SM00233">
    <property type="entry name" value="PH"/>
    <property type="match status" value="1"/>
</dbReference>
<dbReference type="FunFam" id="3.30.505.10:FF:000168">
    <property type="match status" value="1"/>
</dbReference>
<keyword evidence="6" id="KW-1185">Reference proteome</keyword>
<dbReference type="HOGENOM" id="CLU_099070_0_0_1"/>
<evidence type="ECO:0000313" key="5">
    <source>
        <dbReference type="EMBL" id="EDO43858.1"/>
    </source>
</evidence>
<dbReference type="PROSITE" id="PS50003">
    <property type="entry name" value="PH_DOMAIN"/>
    <property type="match status" value="1"/>
</dbReference>
<evidence type="ECO:0008006" key="7">
    <source>
        <dbReference type="Google" id="ProtNLM"/>
    </source>
</evidence>
<reference evidence="5 6" key="1">
    <citation type="journal article" date="2007" name="Science">
        <title>Sea anemone genome reveals ancestral eumetazoan gene repertoire and genomic organization.</title>
        <authorList>
            <person name="Putnam N.H."/>
            <person name="Srivastava M."/>
            <person name="Hellsten U."/>
            <person name="Dirks B."/>
            <person name="Chapman J."/>
            <person name="Salamov A."/>
            <person name="Terry A."/>
            <person name="Shapiro H."/>
            <person name="Lindquist E."/>
            <person name="Kapitonov V.V."/>
            <person name="Jurka J."/>
            <person name="Genikhovich G."/>
            <person name="Grigoriev I.V."/>
            <person name="Lucas S.M."/>
            <person name="Steele R.E."/>
            <person name="Finnerty J.R."/>
            <person name="Technau U."/>
            <person name="Martindale M.Q."/>
            <person name="Rokhsar D.S."/>
        </authorList>
    </citation>
    <scope>NUCLEOTIDE SEQUENCE [LARGE SCALE GENOMIC DNA]</scope>
    <source>
        <strain evidence="6">CH2 X CH6</strain>
    </source>
</reference>
<dbReference type="SUPFAM" id="SSF55550">
    <property type="entry name" value="SH2 domain"/>
    <property type="match status" value="1"/>
</dbReference>
<accession>A7RXJ8</accession>
<dbReference type="SMART" id="SM00252">
    <property type="entry name" value="SH2"/>
    <property type="match status" value="1"/>
</dbReference>
<dbReference type="InterPro" id="IPR011993">
    <property type="entry name" value="PH-like_dom_sf"/>
</dbReference>
<organism evidence="5 6">
    <name type="scientific">Nematostella vectensis</name>
    <name type="common">Starlet sea anemone</name>
    <dbReference type="NCBI Taxonomy" id="45351"/>
    <lineage>
        <taxon>Eukaryota</taxon>
        <taxon>Metazoa</taxon>
        <taxon>Cnidaria</taxon>
        <taxon>Anthozoa</taxon>
        <taxon>Hexacorallia</taxon>
        <taxon>Actiniaria</taxon>
        <taxon>Edwardsiidae</taxon>
        <taxon>Nematostella</taxon>
    </lineage>
</organism>
<dbReference type="Pfam" id="PF00169">
    <property type="entry name" value="PH"/>
    <property type="match status" value="1"/>
</dbReference>
<evidence type="ECO:0000256" key="1">
    <source>
        <dbReference type="ARBA" id="ARBA00022999"/>
    </source>
</evidence>
<evidence type="ECO:0000259" key="4">
    <source>
        <dbReference type="PROSITE" id="PS50003"/>
    </source>
</evidence>
<proteinExistence type="predicted"/>
<feature type="domain" description="SH2" evidence="3">
    <location>
        <begin position="22"/>
        <end position="116"/>
    </location>
</feature>
<dbReference type="PhylomeDB" id="A7RXJ8"/>
<dbReference type="InterPro" id="IPR001849">
    <property type="entry name" value="PH_domain"/>
</dbReference>
<dbReference type="Gene3D" id="3.30.505.10">
    <property type="entry name" value="SH2 domain"/>
    <property type="match status" value="1"/>
</dbReference>
<protein>
    <recommendedName>
        <fullName evidence="7">Dual adapter for phosphotyrosine and 3-phosphotyrosine and 3-phosphoinositide</fullName>
    </recommendedName>
</protein>
<dbReference type="STRING" id="45351.A7RXJ8"/>
<dbReference type="PROSITE" id="PS50001">
    <property type="entry name" value="SH2"/>
    <property type="match status" value="1"/>
</dbReference>
<dbReference type="InterPro" id="IPR000980">
    <property type="entry name" value="SH2"/>
</dbReference>
<feature type="domain" description="PH" evidence="4">
    <location>
        <begin position="155"/>
        <end position="234"/>
    </location>
</feature>
<dbReference type="Pfam" id="PF00017">
    <property type="entry name" value="SH2"/>
    <property type="match status" value="1"/>
</dbReference>
<dbReference type="OMA" id="IGSETXL"/>
<dbReference type="EMBL" id="DS469550">
    <property type="protein sequence ID" value="EDO43858.1"/>
    <property type="molecule type" value="Genomic_DNA"/>
</dbReference>
<gene>
    <name evidence="5" type="ORF">NEMVEDRAFT_v1g203633</name>
</gene>
<dbReference type="FunFam" id="2.30.29.30:FF:000286">
    <property type="entry name" value="PH-protein kinase domain containing protein"/>
    <property type="match status" value="1"/>
</dbReference>
<keyword evidence="1 2" id="KW-0727">SH2 domain</keyword>
<dbReference type="Proteomes" id="UP000001593">
    <property type="component" value="Unassembled WGS sequence"/>
</dbReference>
<dbReference type="eggNOG" id="KOG0017">
    <property type="taxonomic scope" value="Eukaryota"/>
</dbReference>
<dbReference type="InParanoid" id="A7RXJ8"/>
<dbReference type="Gene3D" id="2.30.29.30">
    <property type="entry name" value="Pleckstrin-homology domain (PH domain)/Phosphotyrosine-binding domain (PTB)"/>
    <property type="match status" value="1"/>
</dbReference>
<dbReference type="SUPFAM" id="SSF50729">
    <property type="entry name" value="PH domain-like"/>
    <property type="match status" value="1"/>
</dbReference>
<evidence type="ECO:0000256" key="2">
    <source>
        <dbReference type="PROSITE-ProRule" id="PRU00191"/>
    </source>
</evidence>
<dbReference type="PANTHER" id="PTHR14336:SF15">
    <property type="entry name" value="DUAL ADAPTER FOR PHOSPHOTYROSINE AND 3-PHOSPHOTYROSINE AND 3-PHOSPHOINOSITIDE"/>
    <property type="match status" value="1"/>
</dbReference>
<dbReference type="PANTHER" id="PTHR14336">
    <property type="entry name" value="TANDEM PH DOMAIN CONTAINING PROTEIN"/>
    <property type="match status" value="1"/>
</dbReference>
<dbReference type="InterPro" id="IPR051707">
    <property type="entry name" value="PI-Interact_SigTrans_Reg"/>
</dbReference>
<dbReference type="InterPro" id="IPR036860">
    <property type="entry name" value="SH2_dom_sf"/>
</dbReference>
<dbReference type="AlphaFoldDB" id="A7RXJ8"/>
<evidence type="ECO:0000259" key="3">
    <source>
        <dbReference type="PROSITE" id="PS50001"/>
    </source>
</evidence>
<name>A7RXJ8_NEMVE</name>